<keyword evidence="6" id="KW-1185">Reference proteome</keyword>
<comment type="caution">
    <text evidence="5">The sequence shown here is derived from an EMBL/GenBank/DDBJ whole genome shotgun (WGS) entry which is preliminary data.</text>
</comment>
<feature type="domain" description="Cullin family profile" evidence="4">
    <location>
        <begin position="372"/>
        <end position="592"/>
    </location>
</feature>
<protein>
    <recommendedName>
        <fullName evidence="4">Cullin family profile domain-containing protein</fullName>
    </recommendedName>
</protein>
<evidence type="ECO:0000256" key="2">
    <source>
        <dbReference type="PROSITE-ProRule" id="PRU00330"/>
    </source>
</evidence>
<sequence>MAETEEKVTNRALTILKALNGRILSCDERRKSLLLDILYTKKTGEQVVTDFNKLTLLKKRLRPAQNELIRSIAYVHVVGSERIAWESGRTLLDKAISKVGRMIDGSGETFNAEEITEIYSTCFNLSNQPPPNNYARVLYDTCVDAIHVNLTSKVLPSIRENEFILTSLVEGWSKQKMMLKCILSFCGSLDRVVGRPDVVTVGLQGCKMVFDKCHVKAKKAVFEGSEQSLEKETRRVAEYLHPSSVPELMRVVNHQLLVVNAKQLLEKKSGCRALLRDDKVDDLSRMYRLYSKNIEVLKRVAAFFKEHITASGTDLIQQAEDNASQALVTNFLRLHDKYMAYVQGCFQNHILFHKALRQAFEILCNKTVAGRSTAELLATVCDNTLKKDDSKKLSDEAIEDKLEKMVILLSYMNDKDVFSEFYRQKLAHRLLFEKSAIEHEKTMLTNLRMQCGPNFTSKMDAMIADIESTRKFQEDFKQDDLGFDLSVEVLTSEKWPNFRSPDLKLPAEMERGLQAFKEYSTKKKRKLTWVHSLGRCLIEGNFLPNPVELDVTPYQAAILMLFNDADRLSYSEIATKTGIAQDDLNRVLHSLSCNNKYKILQKIPMSNTVSQTDTFEVNDKFTADKMTITVPVPHPRAAVEQRKKVVEDVVRERRYLIDAAIVYIMKRRQILSHEDLISQSVEALKSQYNFKAEKKTIKQRIEYLIDEGYIERDKGMYRYSTSRKD</sequence>
<dbReference type="EMBL" id="JAKUCV010004058">
    <property type="protein sequence ID" value="KAJ4836645.1"/>
    <property type="molecule type" value="Genomic_DNA"/>
</dbReference>
<evidence type="ECO:0000256" key="1">
    <source>
        <dbReference type="ARBA" id="ARBA00006019"/>
    </source>
</evidence>
<dbReference type="InterPro" id="IPR045093">
    <property type="entry name" value="Cullin"/>
</dbReference>
<dbReference type="InterPro" id="IPR019559">
    <property type="entry name" value="Cullin_neddylation_domain"/>
</dbReference>
<dbReference type="AlphaFoldDB" id="A0A9Q0FU50"/>
<dbReference type="InterPro" id="IPR059120">
    <property type="entry name" value="Cullin-like_AB"/>
</dbReference>
<dbReference type="SUPFAM" id="SSF46785">
    <property type="entry name" value="Winged helix' DNA-binding domain"/>
    <property type="match status" value="1"/>
</dbReference>
<name>A0A9Q0FU50_9ROSI</name>
<evidence type="ECO:0000313" key="5">
    <source>
        <dbReference type="EMBL" id="KAJ4836645.1"/>
    </source>
</evidence>
<dbReference type="GO" id="GO:0006511">
    <property type="term" value="P:ubiquitin-dependent protein catabolic process"/>
    <property type="evidence" value="ECO:0007669"/>
    <property type="project" value="InterPro"/>
</dbReference>
<dbReference type="Gene3D" id="3.30.230.130">
    <property type="entry name" value="Cullin, Chain C, Domain 2"/>
    <property type="match status" value="1"/>
</dbReference>
<dbReference type="Pfam" id="PF00888">
    <property type="entry name" value="Cullin"/>
    <property type="match status" value="1"/>
</dbReference>
<accession>A0A9Q0FU50</accession>
<dbReference type="Pfam" id="PF26557">
    <property type="entry name" value="Cullin_AB"/>
    <property type="match status" value="1"/>
</dbReference>
<dbReference type="InterPro" id="IPR001373">
    <property type="entry name" value="Cullin_N"/>
</dbReference>
<dbReference type="PANTHER" id="PTHR11932">
    <property type="entry name" value="CULLIN"/>
    <property type="match status" value="1"/>
</dbReference>
<dbReference type="Proteomes" id="UP001141552">
    <property type="component" value="Unassembled WGS sequence"/>
</dbReference>
<dbReference type="SUPFAM" id="SSF75632">
    <property type="entry name" value="Cullin homology domain"/>
    <property type="match status" value="1"/>
</dbReference>
<dbReference type="SUPFAM" id="SSF74788">
    <property type="entry name" value="Cullin repeat-like"/>
    <property type="match status" value="1"/>
</dbReference>
<dbReference type="InterPro" id="IPR036390">
    <property type="entry name" value="WH_DNA-bd_sf"/>
</dbReference>
<dbReference type="SMART" id="SM00182">
    <property type="entry name" value="CULLIN"/>
    <property type="match status" value="1"/>
</dbReference>
<dbReference type="SMART" id="SM00884">
    <property type="entry name" value="Cullin_Nedd8"/>
    <property type="match status" value="1"/>
</dbReference>
<dbReference type="Pfam" id="PF10557">
    <property type="entry name" value="Cullin_Nedd8"/>
    <property type="match status" value="1"/>
</dbReference>
<dbReference type="InterPro" id="IPR036317">
    <property type="entry name" value="Cullin_homology_sf"/>
</dbReference>
<dbReference type="PROSITE" id="PS50069">
    <property type="entry name" value="CULLIN_2"/>
    <property type="match status" value="1"/>
</dbReference>
<dbReference type="InterPro" id="IPR036388">
    <property type="entry name" value="WH-like_DNA-bd_sf"/>
</dbReference>
<evidence type="ECO:0000259" key="4">
    <source>
        <dbReference type="PROSITE" id="PS50069"/>
    </source>
</evidence>
<evidence type="ECO:0000313" key="6">
    <source>
        <dbReference type="Proteomes" id="UP001141552"/>
    </source>
</evidence>
<dbReference type="Gene3D" id="1.20.1310.10">
    <property type="entry name" value="Cullin Repeats"/>
    <property type="match status" value="3"/>
</dbReference>
<dbReference type="Gene3D" id="1.10.10.10">
    <property type="entry name" value="Winged helix-like DNA-binding domain superfamily/Winged helix DNA-binding domain"/>
    <property type="match status" value="1"/>
</dbReference>
<gene>
    <name evidence="5" type="ORF">Tsubulata_036532</name>
</gene>
<evidence type="ECO:0000256" key="3">
    <source>
        <dbReference type="RuleBase" id="RU003829"/>
    </source>
</evidence>
<dbReference type="InterPro" id="IPR016158">
    <property type="entry name" value="Cullin_homology"/>
</dbReference>
<comment type="similarity">
    <text evidence="1 2 3">Belongs to the cullin family.</text>
</comment>
<organism evidence="5 6">
    <name type="scientific">Turnera subulata</name>
    <dbReference type="NCBI Taxonomy" id="218843"/>
    <lineage>
        <taxon>Eukaryota</taxon>
        <taxon>Viridiplantae</taxon>
        <taxon>Streptophyta</taxon>
        <taxon>Embryophyta</taxon>
        <taxon>Tracheophyta</taxon>
        <taxon>Spermatophyta</taxon>
        <taxon>Magnoliopsida</taxon>
        <taxon>eudicotyledons</taxon>
        <taxon>Gunneridae</taxon>
        <taxon>Pentapetalae</taxon>
        <taxon>rosids</taxon>
        <taxon>fabids</taxon>
        <taxon>Malpighiales</taxon>
        <taxon>Passifloraceae</taxon>
        <taxon>Turnera</taxon>
    </lineage>
</organism>
<dbReference type="OrthoDB" id="27073at2759"/>
<dbReference type="InterPro" id="IPR016159">
    <property type="entry name" value="Cullin_repeat-like_dom_sf"/>
</dbReference>
<proteinExistence type="inferred from homology"/>
<reference evidence="5" key="2">
    <citation type="journal article" date="2023" name="Plants (Basel)">
        <title>Annotation of the Turnera subulata (Passifloraceae) Draft Genome Reveals the S-Locus Evolved after the Divergence of Turneroideae from Passifloroideae in a Stepwise Manner.</title>
        <authorList>
            <person name="Henning P.M."/>
            <person name="Roalson E.H."/>
            <person name="Mir W."/>
            <person name="McCubbin A.G."/>
            <person name="Shore J.S."/>
        </authorList>
    </citation>
    <scope>NUCLEOTIDE SEQUENCE</scope>
    <source>
        <strain evidence="5">F60SS</strain>
    </source>
</reference>
<dbReference type="GO" id="GO:0031625">
    <property type="term" value="F:ubiquitin protein ligase binding"/>
    <property type="evidence" value="ECO:0007669"/>
    <property type="project" value="InterPro"/>
</dbReference>
<reference evidence="5" key="1">
    <citation type="submission" date="2022-02" db="EMBL/GenBank/DDBJ databases">
        <authorList>
            <person name="Henning P.M."/>
            <person name="McCubbin A.G."/>
            <person name="Shore J.S."/>
        </authorList>
    </citation>
    <scope>NUCLEOTIDE SEQUENCE</scope>
    <source>
        <strain evidence="5">F60SS</strain>
        <tissue evidence="5">Leaves</tissue>
    </source>
</reference>